<dbReference type="EMBL" id="JAADJT010000016">
    <property type="protein sequence ID" value="NGZ88036.1"/>
    <property type="molecule type" value="Genomic_DNA"/>
</dbReference>
<keyword evidence="2" id="KW-0067">ATP-binding</keyword>
<name>A0ABX0FU95_9BURK</name>
<accession>A0ABX0FU95</accession>
<keyword evidence="3" id="KW-0808">Transferase</keyword>
<keyword evidence="1" id="KW-0547">Nucleotide-binding</keyword>
<keyword evidence="4" id="KW-1185">Reference proteome</keyword>
<evidence type="ECO:0000313" key="4">
    <source>
        <dbReference type="Proteomes" id="UP000666369"/>
    </source>
</evidence>
<dbReference type="GO" id="GO:0016301">
    <property type="term" value="F:kinase activity"/>
    <property type="evidence" value="ECO:0007669"/>
    <property type="project" value="UniProtKB-KW"/>
</dbReference>
<dbReference type="SUPFAM" id="SSF160246">
    <property type="entry name" value="EspE N-terminal domain-like"/>
    <property type="match status" value="1"/>
</dbReference>
<dbReference type="InterPro" id="IPR050445">
    <property type="entry name" value="Bact_polysacc_biosynth/exp"/>
</dbReference>
<keyword evidence="3" id="KW-0418">Kinase</keyword>
<dbReference type="PANTHER" id="PTHR32309:SF31">
    <property type="entry name" value="CAPSULAR EXOPOLYSACCHARIDE FAMILY"/>
    <property type="match status" value="1"/>
</dbReference>
<reference evidence="4" key="2">
    <citation type="submission" date="2023-07" db="EMBL/GenBank/DDBJ databases">
        <title>Duganella aceri sp. nov., isolated from tree sap.</title>
        <authorList>
            <person name="Kim I.S."/>
        </authorList>
    </citation>
    <scope>NUCLEOTIDE SEQUENCE [LARGE SCALE GENOMIC DNA]</scope>
    <source>
        <strain evidence="4">SAP-35</strain>
    </source>
</reference>
<dbReference type="InterPro" id="IPR037257">
    <property type="entry name" value="T2SS_E_N_sf"/>
</dbReference>
<dbReference type="NCBIfam" id="TIGR03029">
    <property type="entry name" value="EpsG"/>
    <property type="match status" value="1"/>
</dbReference>
<dbReference type="NCBIfam" id="TIGR01007">
    <property type="entry name" value="eps_fam"/>
    <property type="match status" value="1"/>
</dbReference>
<dbReference type="CDD" id="cd05387">
    <property type="entry name" value="BY-kinase"/>
    <property type="match status" value="1"/>
</dbReference>
<comment type="caution">
    <text evidence="3">The sequence shown here is derived from an EMBL/GenBank/DDBJ whole genome shotgun (WGS) entry which is preliminary data.</text>
</comment>
<reference evidence="3 4" key="1">
    <citation type="submission" date="2020-01" db="EMBL/GenBank/DDBJ databases">
        <authorList>
            <person name="Lee S.D."/>
        </authorList>
    </citation>
    <scope>NUCLEOTIDE SEQUENCE [LARGE SCALE GENOMIC DNA]</scope>
    <source>
        <strain evidence="3 4">SAP-35</strain>
    </source>
</reference>
<dbReference type="PANTHER" id="PTHR32309">
    <property type="entry name" value="TYROSINE-PROTEIN KINASE"/>
    <property type="match status" value="1"/>
</dbReference>
<evidence type="ECO:0000256" key="1">
    <source>
        <dbReference type="ARBA" id="ARBA00022741"/>
    </source>
</evidence>
<dbReference type="Gene3D" id="3.40.50.300">
    <property type="entry name" value="P-loop containing nucleotide triphosphate hydrolases"/>
    <property type="match status" value="1"/>
</dbReference>
<organism evidence="3 4">
    <name type="scientific">Duganella aceris</name>
    <dbReference type="NCBI Taxonomy" id="2703883"/>
    <lineage>
        <taxon>Bacteria</taxon>
        <taxon>Pseudomonadati</taxon>
        <taxon>Pseudomonadota</taxon>
        <taxon>Betaproteobacteria</taxon>
        <taxon>Burkholderiales</taxon>
        <taxon>Oxalobacteraceae</taxon>
        <taxon>Telluria group</taxon>
        <taxon>Duganella</taxon>
    </lineage>
</organism>
<dbReference type="SUPFAM" id="SSF52540">
    <property type="entry name" value="P-loop containing nucleoside triphosphate hydrolases"/>
    <property type="match status" value="1"/>
</dbReference>
<dbReference type="Proteomes" id="UP000666369">
    <property type="component" value="Unassembled WGS sequence"/>
</dbReference>
<dbReference type="InterPro" id="IPR027417">
    <property type="entry name" value="P-loop_NTPase"/>
</dbReference>
<proteinExistence type="predicted"/>
<gene>
    <name evidence="3" type="primary">epsG</name>
    <name evidence="3" type="ORF">GW587_27720</name>
</gene>
<evidence type="ECO:0000256" key="2">
    <source>
        <dbReference type="ARBA" id="ARBA00022840"/>
    </source>
</evidence>
<dbReference type="InterPro" id="IPR005702">
    <property type="entry name" value="Wzc-like_C"/>
</dbReference>
<protein>
    <submittedName>
        <fullName evidence="3">Chain length determinant protein tyrosine kinase EpsG</fullName>
    </submittedName>
</protein>
<sequence length="295" mass="31840">MDTIMTQPAIVTSEQAEAPRRESSIGGLLLDSGKITPENAERVLRMQKELGIRFGEAAIRLGLITDADIQQILARQFDYPYLQAGEGGYSEHLKAAYEPFSAQVETLRAVRSQLMLRWFARGHNSLMVAAVDSGDGASLMAANLAVVFSQLGERTLLVDANLRAPTQQDIFALKGRQGLSDVLAGRAELDAVAKIDHFLSLSVLSSGTLPPNPQELLNRGMFGNLNTRLEASHDVVLYDVPAWSSGSDALAVAARAKGVLLVARKNKTRIDHINAMAEKMTHSGASVVGTVMVDF</sequence>
<evidence type="ECO:0000313" key="3">
    <source>
        <dbReference type="EMBL" id="NGZ88036.1"/>
    </source>
</evidence>
<dbReference type="InterPro" id="IPR017479">
    <property type="entry name" value="Tyr_kinase_chain_length_EpsG"/>
</dbReference>